<evidence type="ECO:0000313" key="7">
    <source>
        <dbReference type="EMBL" id="PHH74553.1"/>
    </source>
</evidence>
<evidence type="ECO:0000256" key="1">
    <source>
        <dbReference type="ARBA" id="ARBA00004141"/>
    </source>
</evidence>
<comment type="caution">
    <text evidence="7">The sequence shown here is derived from an EMBL/GenBank/DDBJ whole genome shotgun (WGS) entry which is preliminary data.</text>
</comment>
<gene>
    <name evidence="7" type="ORF">CDD82_4885</name>
</gene>
<reference evidence="7 8" key="1">
    <citation type="submission" date="2017-06" db="EMBL/GenBank/DDBJ databases">
        <title>Ant-infecting Ophiocordyceps genomes reveal a high diversity of potential behavioral manipulation genes and a possible major role for enterotoxins.</title>
        <authorList>
            <person name="De Bekker C."/>
            <person name="Evans H.C."/>
            <person name="Brachmann A."/>
            <person name="Hughes D.P."/>
        </authorList>
    </citation>
    <scope>NUCLEOTIDE SEQUENCE [LARGE SCALE GENOMIC DNA]</scope>
    <source>
        <strain evidence="7 8">1348a</strain>
    </source>
</reference>
<proteinExistence type="predicted"/>
<keyword evidence="2" id="KW-0813">Transport</keyword>
<evidence type="ECO:0000256" key="5">
    <source>
        <dbReference type="ARBA" id="ARBA00023136"/>
    </source>
</evidence>
<accession>A0A2C5Z3X0</accession>
<keyword evidence="4 6" id="KW-1133">Transmembrane helix</keyword>
<sequence>MAPPQQYLTLTLKGLGFSTFHTNLLAIPYTMLHIMTMLGLTYLSEATGQLALVALLGQVWAFPLLVYLNVVNTASTNKWVMWTVITVLLGYPEGMAQPPKQCARMADGVAAHAIQVGWASRNANSVRTRTVSAACYNMFVQGGSIVSANIYRQDDAPRFVRGNRQLLAILCLNIAIYMLVKLYYVSRNRQRARKWHAMTEHQRLHYLATTTDQGSKRLDFRFDH</sequence>
<comment type="subcellular location">
    <subcellularLocation>
        <location evidence="1">Membrane</location>
        <topology evidence="1">Multi-pass membrane protein</topology>
    </subcellularLocation>
</comment>
<name>A0A2C5Z3X0_9HYPO</name>
<evidence type="ECO:0000256" key="6">
    <source>
        <dbReference type="SAM" id="Phobius"/>
    </source>
</evidence>
<dbReference type="PANTHER" id="PTHR43791">
    <property type="entry name" value="PERMEASE-RELATED"/>
    <property type="match status" value="1"/>
</dbReference>
<evidence type="ECO:0000256" key="3">
    <source>
        <dbReference type="ARBA" id="ARBA00022692"/>
    </source>
</evidence>
<dbReference type="GO" id="GO:0022857">
    <property type="term" value="F:transmembrane transporter activity"/>
    <property type="evidence" value="ECO:0007669"/>
    <property type="project" value="TreeGrafter"/>
</dbReference>
<protein>
    <submittedName>
        <fullName evidence="7">Uncharacterized protein</fullName>
    </submittedName>
</protein>
<feature type="transmembrane region" description="Helical" evidence="6">
    <location>
        <begin position="20"/>
        <end position="43"/>
    </location>
</feature>
<evidence type="ECO:0000313" key="8">
    <source>
        <dbReference type="Proteomes" id="UP000224854"/>
    </source>
</evidence>
<dbReference type="Proteomes" id="UP000224854">
    <property type="component" value="Unassembled WGS sequence"/>
</dbReference>
<dbReference type="GO" id="GO:0016020">
    <property type="term" value="C:membrane"/>
    <property type="evidence" value="ECO:0007669"/>
    <property type="project" value="UniProtKB-SubCell"/>
</dbReference>
<organism evidence="7 8">
    <name type="scientific">Ophiocordyceps australis</name>
    <dbReference type="NCBI Taxonomy" id="1399860"/>
    <lineage>
        <taxon>Eukaryota</taxon>
        <taxon>Fungi</taxon>
        <taxon>Dikarya</taxon>
        <taxon>Ascomycota</taxon>
        <taxon>Pezizomycotina</taxon>
        <taxon>Sordariomycetes</taxon>
        <taxon>Hypocreomycetidae</taxon>
        <taxon>Hypocreales</taxon>
        <taxon>Ophiocordycipitaceae</taxon>
        <taxon>Ophiocordyceps</taxon>
    </lineage>
</organism>
<dbReference type="AlphaFoldDB" id="A0A2C5Z3X0"/>
<dbReference type="OrthoDB" id="1935484at2759"/>
<feature type="transmembrane region" description="Helical" evidence="6">
    <location>
        <begin position="166"/>
        <end position="184"/>
    </location>
</feature>
<evidence type="ECO:0000256" key="4">
    <source>
        <dbReference type="ARBA" id="ARBA00022989"/>
    </source>
</evidence>
<dbReference type="PANTHER" id="PTHR43791:SF65">
    <property type="entry name" value="MAJOR FACILITATOR SUPERFAMILY (MFS) PROFILE DOMAIN-CONTAINING PROTEIN-RELATED"/>
    <property type="match status" value="1"/>
</dbReference>
<evidence type="ECO:0000256" key="2">
    <source>
        <dbReference type="ARBA" id="ARBA00022448"/>
    </source>
</evidence>
<keyword evidence="3 6" id="KW-0812">Transmembrane</keyword>
<dbReference type="EMBL" id="NJEU01000424">
    <property type="protein sequence ID" value="PHH74553.1"/>
    <property type="molecule type" value="Genomic_DNA"/>
</dbReference>
<keyword evidence="8" id="KW-1185">Reference proteome</keyword>
<feature type="transmembrane region" description="Helical" evidence="6">
    <location>
        <begin position="50"/>
        <end position="70"/>
    </location>
</feature>
<keyword evidence="5 6" id="KW-0472">Membrane</keyword>